<evidence type="ECO:0000313" key="2">
    <source>
        <dbReference type="Proteomes" id="UP000886653"/>
    </source>
</evidence>
<name>A0A9P6NRC6_9BASI</name>
<organism evidence="1 2">
    <name type="scientific">Cronartium quercuum f. sp. fusiforme G11</name>
    <dbReference type="NCBI Taxonomy" id="708437"/>
    <lineage>
        <taxon>Eukaryota</taxon>
        <taxon>Fungi</taxon>
        <taxon>Dikarya</taxon>
        <taxon>Basidiomycota</taxon>
        <taxon>Pucciniomycotina</taxon>
        <taxon>Pucciniomycetes</taxon>
        <taxon>Pucciniales</taxon>
        <taxon>Coleosporiaceae</taxon>
        <taxon>Cronartium</taxon>
    </lineage>
</organism>
<keyword evidence="2" id="KW-1185">Reference proteome</keyword>
<gene>
    <name evidence="1" type="ORF">CROQUDRAFT_105904</name>
</gene>
<dbReference type="EMBL" id="MU167239">
    <property type="protein sequence ID" value="KAG0148186.1"/>
    <property type="molecule type" value="Genomic_DNA"/>
</dbReference>
<proteinExistence type="predicted"/>
<accession>A0A9P6NRC6</accession>
<dbReference type="AlphaFoldDB" id="A0A9P6NRC6"/>
<sequence>MPMVKPNQACGTGENEIHQSIINEGGIVKARHRPPSLWFDQIDKALNRLPTTSVSPDDRFDELWVAERGADEAALEGLCFNLTENHTSQPVLSSSPKLDHSKSDITYYILGLRAFNVSTAGYIRAHIDVRYKSERVRAEKPSESSIEVIHVIRKSKQQIEAQPSQSKDLSMQNVLEMMSMFMDTIKEFRAELATIKDLKEEIRALKAETSSPPTSGVNVPQGHSLPPKPATWATMPCMLTTRPQLPNMPTQPLTNAKTNQFKSASLIIHKSPNKEPFKGRST</sequence>
<dbReference type="Proteomes" id="UP000886653">
    <property type="component" value="Unassembled WGS sequence"/>
</dbReference>
<comment type="caution">
    <text evidence="1">The sequence shown here is derived from an EMBL/GenBank/DDBJ whole genome shotgun (WGS) entry which is preliminary data.</text>
</comment>
<reference evidence="1" key="1">
    <citation type="submission" date="2013-11" db="EMBL/GenBank/DDBJ databases">
        <title>Genome sequence of the fusiform rust pathogen reveals effectors for host alternation and coevolution with pine.</title>
        <authorList>
            <consortium name="DOE Joint Genome Institute"/>
            <person name="Smith K."/>
            <person name="Pendleton A."/>
            <person name="Kubisiak T."/>
            <person name="Anderson C."/>
            <person name="Salamov A."/>
            <person name="Aerts A."/>
            <person name="Riley R."/>
            <person name="Clum A."/>
            <person name="Lindquist E."/>
            <person name="Ence D."/>
            <person name="Campbell M."/>
            <person name="Kronenberg Z."/>
            <person name="Feau N."/>
            <person name="Dhillon B."/>
            <person name="Hamelin R."/>
            <person name="Burleigh J."/>
            <person name="Smith J."/>
            <person name="Yandell M."/>
            <person name="Nelson C."/>
            <person name="Grigoriev I."/>
            <person name="Davis J."/>
        </authorList>
    </citation>
    <scope>NUCLEOTIDE SEQUENCE</scope>
    <source>
        <strain evidence="1">G11</strain>
    </source>
</reference>
<evidence type="ECO:0000313" key="1">
    <source>
        <dbReference type="EMBL" id="KAG0148186.1"/>
    </source>
</evidence>
<protein>
    <submittedName>
        <fullName evidence="1">Uncharacterized protein</fullName>
    </submittedName>
</protein>